<dbReference type="InterPro" id="IPR034660">
    <property type="entry name" value="DinB/YfiT-like"/>
</dbReference>
<organism evidence="4 5">
    <name type="scientific">Gordonia hirsuta DSM 44140 = NBRC 16056</name>
    <dbReference type="NCBI Taxonomy" id="1121927"/>
    <lineage>
        <taxon>Bacteria</taxon>
        <taxon>Bacillati</taxon>
        <taxon>Actinomycetota</taxon>
        <taxon>Actinomycetes</taxon>
        <taxon>Mycobacteriales</taxon>
        <taxon>Gordoniaceae</taxon>
        <taxon>Gordonia</taxon>
    </lineage>
</organism>
<evidence type="ECO:0000259" key="2">
    <source>
        <dbReference type="Pfam" id="PF08608"/>
    </source>
</evidence>
<dbReference type="OrthoDB" id="113180at2"/>
<dbReference type="Gene3D" id="1.20.120.450">
    <property type="entry name" value="dinb family like domain"/>
    <property type="match status" value="1"/>
</dbReference>
<evidence type="ECO:0000259" key="3">
    <source>
        <dbReference type="Pfam" id="PF11716"/>
    </source>
</evidence>
<dbReference type="AlphaFoldDB" id="L7L719"/>
<proteinExistence type="predicted"/>
<dbReference type="NCBIfam" id="TIGR03084">
    <property type="entry name" value="TIGR03084 family metal-binding protein"/>
    <property type="match status" value="1"/>
</dbReference>
<comment type="caution">
    <text evidence="4">The sequence shown here is derived from an EMBL/GenBank/DDBJ whole genome shotgun (WGS) entry which is preliminary data.</text>
</comment>
<dbReference type="InterPro" id="IPR017517">
    <property type="entry name" value="Maleyloyr_isom"/>
</dbReference>
<dbReference type="Pfam" id="PF08608">
    <property type="entry name" value="Wyosine_form"/>
    <property type="match status" value="1"/>
</dbReference>
<dbReference type="NCBIfam" id="TIGR03083">
    <property type="entry name" value="maleylpyruvate isomerase family mycothiol-dependent enzyme"/>
    <property type="match status" value="1"/>
</dbReference>
<dbReference type="RefSeq" id="WP_005936903.1">
    <property type="nucleotide sequence ID" value="NZ_ATVK01000043.1"/>
</dbReference>
<evidence type="ECO:0000313" key="4">
    <source>
        <dbReference type="EMBL" id="GAC56521.1"/>
    </source>
</evidence>
<feature type="region of interest" description="Disordered" evidence="1">
    <location>
        <begin position="250"/>
        <end position="274"/>
    </location>
</feature>
<keyword evidence="5" id="KW-1185">Reference proteome</keyword>
<dbReference type="Proteomes" id="UP000053405">
    <property type="component" value="Unassembled WGS sequence"/>
</dbReference>
<dbReference type="EMBL" id="BANT01000008">
    <property type="protein sequence ID" value="GAC56521.1"/>
    <property type="molecule type" value="Genomic_DNA"/>
</dbReference>
<dbReference type="InterPro" id="IPR013917">
    <property type="entry name" value="tRNA_wybutosine-synth"/>
</dbReference>
<evidence type="ECO:0000256" key="1">
    <source>
        <dbReference type="SAM" id="MobiDB-lite"/>
    </source>
</evidence>
<dbReference type="GO" id="GO:0046872">
    <property type="term" value="F:metal ion binding"/>
    <property type="evidence" value="ECO:0007669"/>
    <property type="project" value="InterPro"/>
</dbReference>
<dbReference type="Pfam" id="PF11716">
    <property type="entry name" value="MDMPI_N"/>
    <property type="match status" value="1"/>
</dbReference>
<dbReference type="InterPro" id="IPR017518">
    <property type="entry name" value="CHP03084"/>
</dbReference>
<evidence type="ECO:0000313" key="5">
    <source>
        <dbReference type="Proteomes" id="UP000053405"/>
    </source>
</evidence>
<feature type="domain" description="Mycothiol-dependent maleylpyruvate isomerase metal-binding" evidence="3">
    <location>
        <begin position="11"/>
        <end position="147"/>
    </location>
</feature>
<feature type="domain" description="tRNA wybutosine-synthesis" evidence="2">
    <location>
        <begin position="185"/>
        <end position="227"/>
    </location>
</feature>
<reference evidence="4 5" key="1">
    <citation type="submission" date="2012-12" db="EMBL/GenBank/DDBJ databases">
        <title>Whole genome shotgun sequence of Gordonia hirsuta NBRC 16056.</title>
        <authorList>
            <person name="Isaki-Nakamura S."/>
            <person name="Hosoyama A."/>
            <person name="Tsuchikane K."/>
            <person name="Katsumata H."/>
            <person name="Baba S."/>
            <person name="Yamazaki S."/>
            <person name="Fujita N."/>
        </authorList>
    </citation>
    <scope>NUCLEOTIDE SEQUENCE [LARGE SCALE GENOMIC DNA]</scope>
    <source>
        <strain evidence="4 5">NBRC 16056</strain>
    </source>
</reference>
<dbReference type="InterPro" id="IPR024344">
    <property type="entry name" value="MDMPI_metal-binding"/>
</dbReference>
<name>L7L719_9ACTN</name>
<dbReference type="SUPFAM" id="SSF109854">
    <property type="entry name" value="DinB/YfiT-like putative metalloenzymes"/>
    <property type="match status" value="1"/>
</dbReference>
<dbReference type="STRING" id="1121927.GOHSU_08_00490"/>
<accession>L7L719</accession>
<protein>
    <submittedName>
        <fullName evidence="4">Uncharacterized protein</fullName>
    </submittedName>
</protein>
<gene>
    <name evidence="4" type="ORF">GOHSU_08_00490</name>
</gene>
<sequence length="274" mass="30016">MALIDTVVTALDAESESLDELVAGLNPEQWATPTPAAGWTIAHQIGHLLWTDRVSLVAITDPDEFTAQLTEAMTDPVGFVDEAAATEARRDPRELLADWRTTRGRLAGALVAVPEGTKLPWFGPPMSAPSMATARLMETWAHGLDVADALGVQRESTDRIYNIAHLGVRTRDFAYMVNGLQAPSRQFRWELTAPSGELWAWGPEDATDIVRGPAVDFCELVTQRRHRDDLDLEVIGDDARHWVTIAQVFAGPPGSGREPGQSTTPQDSTQEEQQ</sequence>
<dbReference type="eggNOG" id="ENOG502Z7S3">
    <property type="taxonomic scope" value="Bacteria"/>
</dbReference>